<name>A0A866D1G7_9CAUD</name>
<dbReference type="Proteomes" id="UP000662993">
    <property type="component" value="Segment"/>
</dbReference>
<dbReference type="Pfam" id="PF24072">
    <property type="entry name" value="T7_gp14"/>
    <property type="match status" value="1"/>
</dbReference>
<accession>A0A866D1G7</accession>
<proteinExistence type="predicted"/>
<sequence>MWAQLTMAGVNMIEGHGKAKSNRMLAEAQYTLDSGRADRAHAVRGANNELGAATASLQRIEQSLNNQRLGRIAEQQQDAASRNYVQAVDGLTSQKFENRLASANNLGSVAASAAAAGVAGGSVEQVAQVEGLRAARVDKALQDQQDNATWAKLYNDTGIQDNLISQTDTSGIFADIDYTSKDLVFNNAWQHKYSLMDSALDGMNGFTGNMDKVGKSGINAKSFGYSPDVSVFGKGGTGKNNKGPGRSLIKL</sequence>
<keyword evidence="2" id="KW-1185">Reference proteome</keyword>
<evidence type="ECO:0000313" key="1">
    <source>
        <dbReference type="EMBL" id="QOC54186.1"/>
    </source>
</evidence>
<protein>
    <submittedName>
        <fullName evidence="1">Uncharacterized protein</fullName>
    </submittedName>
</protein>
<reference evidence="1 2" key="1">
    <citation type="journal article" date="2020" name="bioRxiv">
        <title>Dynamics of infection in a novel group of promiscuous phages and hosts of multiple bacterial genera retrieved from river communities.</title>
        <authorList>
            <person name="Cazares D."/>
            <person name="Cazares A."/>
            <person name="Figueroa W."/>
            <person name="Guarneros G."/>
            <person name="Edwards R.A."/>
            <person name="Vinuesa P."/>
        </authorList>
    </citation>
    <scope>NUCLEOTIDE SEQUENCE [LARGE SCALE GENOMIC DNA]</scope>
</reference>
<evidence type="ECO:0000313" key="2">
    <source>
        <dbReference type="Proteomes" id="UP000662993"/>
    </source>
</evidence>
<dbReference type="InterPro" id="IPR038996">
    <property type="entry name" value="Gp14"/>
</dbReference>
<dbReference type="EMBL" id="MT682386">
    <property type="protein sequence ID" value="QOC54186.1"/>
    <property type="molecule type" value="Genomic_DNA"/>
</dbReference>
<gene>
    <name evidence="1" type="ORF">Atoyac1_06</name>
</gene>
<organism evidence="1 2">
    <name type="scientific">Aeromonas phage Atoyac1</name>
    <dbReference type="NCBI Taxonomy" id="2767547"/>
    <lineage>
        <taxon>Viruses</taxon>
        <taxon>Duplodnaviria</taxon>
        <taxon>Heunggongvirae</taxon>
        <taxon>Uroviricota</taxon>
        <taxon>Caudoviricetes</taxon>
        <taxon>Autographivirales</taxon>
        <taxon>Autonotataviridae</taxon>
        <taxon>Melnykvirinae</taxon>
        <taxon>Atoyacvirus</taxon>
        <taxon>Atoyacvirus atoyac1</taxon>
    </lineage>
</organism>